<dbReference type="Proteomes" id="UP000239425">
    <property type="component" value="Unassembled WGS sequence"/>
</dbReference>
<dbReference type="EMBL" id="PHHC01000080">
    <property type="protein sequence ID" value="PPE03890.1"/>
    <property type="molecule type" value="Genomic_DNA"/>
</dbReference>
<protein>
    <submittedName>
        <fullName evidence="1">Uncharacterized protein</fullName>
    </submittedName>
</protein>
<evidence type="ECO:0000313" key="2">
    <source>
        <dbReference type="Proteomes" id="UP000239425"/>
    </source>
</evidence>
<dbReference type="AlphaFoldDB" id="A0A2S5R9B4"/>
<comment type="caution">
    <text evidence="1">The sequence shown here is derived from an EMBL/GenBank/DDBJ whole genome shotgun (WGS) entry which is preliminary data.</text>
</comment>
<sequence length="43" mass="4739">MGSVGLCTTLFTNQCFASFTSLSFFAKRHFYKIRSGAISLIVS</sequence>
<organism evidence="1 2">
    <name type="scientific">Holospora curviuscula</name>
    <dbReference type="NCBI Taxonomy" id="1082868"/>
    <lineage>
        <taxon>Bacteria</taxon>
        <taxon>Pseudomonadati</taxon>
        <taxon>Pseudomonadota</taxon>
        <taxon>Alphaproteobacteria</taxon>
        <taxon>Holosporales</taxon>
        <taxon>Holosporaceae</taxon>
        <taxon>Holospora</taxon>
    </lineage>
</organism>
<accession>A0A2S5R9B4</accession>
<proteinExistence type="predicted"/>
<gene>
    <name evidence="1" type="ORF">HCUR_00670</name>
</gene>
<reference evidence="1 2" key="1">
    <citation type="submission" date="2017-11" db="EMBL/GenBank/DDBJ databases">
        <title>Comparative genomic analysis of Holospora spp., intranuclear symbionts of paramecia.</title>
        <authorList>
            <person name="Garushyants S.K."/>
            <person name="Beliavskaya A."/>
            <person name="Malko D.B."/>
            <person name="Logacheva M.D."/>
            <person name="Rautian M.S."/>
            <person name="Gelfand M.S."/>
        </authorList>
    </citation>
    <scope>NUCLEOTIDE SEQUENCE [LARGE SCALE GENOMIC DNA]</scope>
    <source>
        <strain evidence="2">02AZ16</strain>
    </source>
</reference>
<evidence type="ECO:0000313" key="1">
    <source>
        <dbReference type="EMBL" id="PPE03890.1"/>
    </source>
</evidence>
<name>A0A2S5R9B4_9PROT</name>
<keyword evidence="2" id="KW-1185">Reference proteome</keyword>